<gene>
    <name evidence="1" type="ORF">Taro_002903</name>
</gene>
<dbReference type="Proteomes" id="UP000652761">
    <property type="component" value="Unassembled WGS sequence"/>
</dbReference>
<dbReference type="EMBL" id="NMUH01000072">
    <property type="protein sequence ID" value="MQL70591.1"/>
    <property type="molecule type" value="Genomic_DNA"/>
</dbReference>
<accession>A0A843TIE2</accession>
<organism evidence="1 2">
    <name type="scientific">Colocasia esculenta</name>
    <name type="common">Wild taro</name>
    <name type="synonym">Arum esculentum</name>
    <dbReference type="NCBI Taxonomy" id="4460"/>
    <lineage>
        <taxon>Eukaryota</taxon>
        <taxon>Viridiplantae</taxon>
        <taxon>Streptophyta</taxon>
        <taxon>Embryophyta</taxon>
        <taxon>Tracheophyta</taxon>
        <taxon>Spermatophyta</taxon>
        <taxon>Magnoliopsida</taxon>
        <taxon>Liliopsida</taxon>
        <taxon>Araceae</taxon>
        <taxon>Aroideae</taxon>
        <taxon>Colocasieae</taxon>
        <taxon>Colocasia</taxon>
    </lineage>
</organism>
<evidence type="ECO:0000313" key="1">
    <source>
        <dbReference type="EMBL" id="MQL70591.1"/>
    </source>
</evidence>
<reference evidence="1" key="1">
    <citation type="submission" date="2017-07" db="EMBL/GenBank/DDBJ databases">
        <title>Taro Niue Genome Assembly and Annotation.</title>
        <authorList>
            <person name="Atibalentja N."/>
            <person name="Keating K."/>
            <person name="Fields C.J."/>
        </authorList>
    </citation>
    <scope>NUCLEOTIDE SEQUENCE</scope>
    <source>
        <strain evidence="1">Niue_2</strain>
        <tissue evidence="1">Leaf</tissue>
    </source>
</reference>
<comment type="caution">
    <text evidence="1">The sequence shown here is derived from an EMBL/GenBank/DDBJ whole genome shotgun (WGS) entry which is preliminary data.</text>
</comment>
<dbReference type="AlphaFoldDB" id="A0A843TIE2"/>
<sequence>MAPIFGPRVVTGQADNTPIRPRAIRPASCASSLYAQPSATPDKISEWVSIKKELQELCKQVDPRQHHDVHMPNFNGLWLLPLVGLRLHVCRMARAGRSVDIGHEKVGQTEPNKLCSAKGRRFCMGLVKFEDLEPDLAWSHREDVVRSGRNAEVSPFFAFFAKGMDLTIAFRTQQPDPSRSSSERVVPWLHVLKATVDPVAFSLRNVMFTWLGSPEEQGQVVFSFRSSPQVLARARSGCRVMNATVLGVAFWLPPLVGLHLHVRRVARAGRSADVGHEKAVAFRLRRSLSVKATNLTILFRTRQPDPSRSSSERVVSWCRVLKVTVDPVTFCALALVEFEEHDVQVVSVVFTWFVCACFPTELVTREAHPYFFQVRESRRLLGRVEELLVAKELWNDHKKPFFFPFSSAATCTNHPLEVDQRSRSDSGADPVNATARCVAFRGDYEVQEEEQVEDGNASE</sequence>
<name>A0A843TIE2_COLES</name>
<evidence type="ECO:0000313" key="2">
    <source>
        <dbReference type="Proteomes" id="UP000652761"/>
    </source>
</evidence>
<keyword evidence="2" id="KW-1185">Reference proteome</keyword>
<proteinExistence type="predicted"/>
<protein>
    <submittedName>
        <fullName evidence="1">Uncharacterized protein</fullName>
    </submittedName>
</protein>